<organism evidence="3">
    <name type="scientific">Cyanothece sp. (strain PCC 7425 / ATCC 29141)</name>
    <dbReference type="NCBI Taxonomy" id="395961"/>
    <lineage>
        <taxon>Bacteria</taxon>
        <taxon>Bacillati</taxon>
        <taxon>Cyanobacteriota</taxon>
        <taxon>Cyanophyceae</taxon>
        <taxon>Gomontiellales</taxon>
        <taxon>Cyanothecaceae</taxon>
        <taxon>Cyanothece</taxon>
    </lineage>
</organism>
<evidence type="ECO:0000256" key="2">
    <source>
        <dbReference type="SAM" id="SignalP"/>
    </source>
</evidence>
<accession>B8HN63</accession>
<dbReference type="HOGENOM" id="CLU_1871135_0_0_3"/>
<dbReference type="STRING" id="395961.Cyan7425_4890"/>
<feature type="chain" id="PRO_5002870920" description="Lipoprotein" evidence="2">
    <location>
        <begin position="24"/>
        <end position="144"/>
    </location>
</feature>
<proteinExistence type="predicted"/>
<evidence type="ECO:0008006" key="4">
    <source>
        <dbReference type="Google" id="ProtNLM"/>
    </source>
</evidence>
<dbReference type="eggNOG" id="ENOG5032USM">
    <property type="taxonomic scope" value="Bacteria"/>
</dbReference>
<dbReference type="OrthoDB" id="468231at2"/>
<dbReference type="KEGG" id="cyn:Cyan7425_4890"/>
<gene>
    <name evidence="3" type="ordered locus">Cyan7425_4890</name>
</gene>
<sequence>MARSSKKSAAITLVLIGSVSLTACSESRTAQRSLYRSPEDCYRDWGQAPLPDGVQPCQSRSGGVYSPWYSYSSSSSSLRYYEDNFRREGTVPADRPIARNGGRAAFALNTTTTTIRTSSSGSSSRIRRSGFGSSARWRSGGRSG</sequence>
<protein>
    <recommendedName>
        <fullName evidence="4">Lipoprotein</fullName>
    </recommendedName>
</protein>
<evidence type="ECO:0000256" key="1">
    <source>
        <dbReference type="SAM" id="MobiDB-lite"/>
    </source>
</evidence>
<keyword evidence="2" id="KW-0732">Signal</keyword>
<name>B8HN63_CYAP4</name>
<dbReference type="EMBL" id="CP001344">
    <property type="protein sequence ID" value="ACL47190.1"/>
    <property type="molecule type" value="Genomic_DNA"/>
</dbReference>
<dbReference type="AlphaFoldDB" id="B8HN63"/>
<reference evidence="3" key="1">
    <citation type="submission" date="2009-01" db="EMBL/GenBank/DDBJ databases">
        <title>Complete sequence of chromosome Cyanothece sp. PCC 7425.</title>
        <authorList>
            <consortium name="US DOE Joint Genome Institute"/>
            <person name="Lucas S."/>
            <person name="Copeland A."/>
            <person name="Lapidus A."/>
            <person name="Glavina del Rio T."/>
            <person name="Dalin E."/>
            <person name="Tice H."/>
            <person name="Bruce D."/>
            <person name="Goodwin L."/>
            <person name="Pitluck S."/>
            <person name="Sims D."/>
            <person name="Meineke L."/>
            <person name="Brettin T."/>
            <person name="Detter J.C."/>
            <person name="Han C."/>
            <person name="Larimer F."/>
            <person name="Land M."/>
            <person name="Hauser L."/>
            <person name="Kyrpides N."/>
            <person name="Ovchinnikova G."/>
            <person name="Liberton M."/>
            <person name="Stoeckel J."/>
            <person name="Banerjee A."/>
            <person name="Singh A."/>
            <person name="Page L."/>
            <person name="Sato H."/>
            <person name="Zhao L."/>
            <person name="Sherman L."/>
            <person name="Pakrasi H."/>
            <person name="Richardson P."/>
        </authorList>
    </citation>
    <scope>NUCLEOTIDE SEQUENCE</scope>
    <source>
        <strain evidence="3">PCC 7425</strain>
    </source>
</reference>
<feature type="signal peptide" evidence="2">
    <location>
        <begin position="1"/>
        <end position="23"/>
    </location>
</feature>
<feature type="region of interest" description="Disordered" evidence="1">
    <location>
        <begin position="112"/>
        <end position="144"/>
    </location>
</feature>
<evidence type="ECO:0000313" key="3">
    <source>
        <dbReference type="EMBL" id="ACL47190.1"/>
    </source>
</evidence>
<dbReference type="PROSITE" id="PS51257">
    <property type="entry name" value="PROKAR_LIPOPROTEIN"/>
    <property type="match status" value="1"/>
</dbReference>